<evidence type="ECO:0000313" key="2">
    <source>
        <dbReference type="Proteomes" id="UP000049983"/>
    </source>
</evidence>
<reference evidence="2" key="1">
    <citation type="submission" date="2015-07" db="EMBL/GenBank/DDBJ databases">
        <authorList>
            <person name="Rodrigo-Torres Lidia"/>
            <person name="Arahal R.David."/>
        </authorList>
    </citation>
    <scope>NUCLEOTIDE SEQUENCE [LARGE SCALE GENOMIC DNA]</scope>
    <source>
        <strain evidence="2">CECT 5096</strain>
    </source>
</reference>
<sequence length="72" mass="8282">MQSERMFQIRRLLKPEFVRPIEANLRSAAYASMIMIANANQRQVRTILQNRVATREQTAQPGTTCLVHARTP</sequence>
<proteinExistence type="predicted"/>
<name>A0A0M7AR50_9HYPH</name>
<gene>
    <name evidence="1" type="ORF">LA5096_05017</name>
</gene>
<organism evidence="1 2">
    <name type="scientific">Roseibium album</name>
    <dbReference type="NCBI Taxonomy" id="311410"/>
    <lineage>
        <taxon>Bacteria</taxon>
        <taxon>Pseudomonadati</taxon>
        <taxon>Pseudomonadota</taxon>
        <taxon>Alphaproteobacteria</taxon>
        <taxon>Hyphomicrobiales</taxon>
        <taxon>Stappiaceae</taxon>
        <taxon>Roseibium</taxon>
    </lineage>
</organism>
<dbReference type="STRING" id="311410.LA5095_03735"/>
<protein>
    <submittedName>
        <fullName evidence="1">Uncharacterized protein</fullName>
    </submittedName>
</protein>
<dbReference type="EMBL" id="CXWC01000013">
    <property type="protein sequence ID" value="CTQ77127.1"/>
    <property type="molecule type" value="Genomic_DNA"/>
</dbReference>
<accession>A0A0M7AR50</accession>
<dbReference type="Proteomes" id="UP000049983">
    <property type="component" value="Unassembled WGS sequence"/>
</dbReference>
<dbReference type="AlphaFoldDB" id="A0A0M7AR50"/>
<dbReference type="RefSeq" id="WP_055117603.1">
    <property type="nucleotide sequence ID" value="NZ_CXWA01000004.1"/>
</dbReference>
<dbReference type="GeneID" id="97672286"/>
<keyword evidence="2" id="KW-1185">Reference proteome</keyword>
<evidence type="ECO:0000313" key="1">
    <source>
        <dbReference type="EMBL" id="CTQ77127.1"/>
    </source>
</evidence>